<dbReference type="Gene3D" id="3.40.50.300">
    <property type="entry name" value="P-loop containing nucleotide triphosphate hydrolases"/>
    <property type="match status" value="2"/>
</dbReference>
<dbReference type="CDD" id="cd01895">
    <property type="entry name" value="EngA2"/>
    <property type="match status" value="1"/>
</dbReference>
<evidence type="ECO:0000256" key="9">
    <source>
        <dbReference type="HAMAP-Rule" id="MF_00195"/>
    </source>
</evidence>
<dbReference type="Pfam" id="PF14714">
    <property type="entry name" value="KH_dom-like"/>
    <property type="match status" value="1"/>
</dbReference>
<proteinExistence type="inferred from homology"/>
<name>A0A4U9REM5_HATHI</name>
<keyword evidence="3 9" id="KW-0690">Ribosome biogenesis</keyword>
<sequence>MAKPIVAIVGRPNVGKSTLFNKLAGERIAIVQDTPGVTRDRIYAESEWLNHKFTIIDTGGIEPESEDIIFSQMRRQAEVAIETADIIMFVVDGRQGMTDSDNEVAQMLRKSGKPILLIVNKIDKLSDEDNIYEFYNLGLGNPISISANQALGLGDMLDEVVKNFSDLENEEDAEEDIVKIAVVGKPNVGKSSLINKILGETRNIVSNIPGTTRDSIDSYIETEDGKFILIDTAGIRRKSKVKEEIERYSVIRSLASIERADVCILVIDAEEGLTEQDEKIIGFAHDQNKAILIVVNKWDIMDKDHKTLDIYTKQLQQGLNFMPYAEYMFISAKTGQRVHKVLKTVKKCYDNYCYRVPTGLLNDVISRAVMMQEAPVMWGRRLKIYYVTQVGIKPPTFIFFVNDPELVHFSYRRYLENQLRLGFDFKGTGIKFIFRERNDKNA</sequence>
<dbReference type="GO" id="GO:0043022">
    <property type="term" value="F:ribosome binding"/>
    <property type="evidence" value="ECO:0007669"/>
    <property type="project" value="TreeGrafter"/>
</dbReference>
<feature type="binding site" evidence="9">
    <location>
        <begin position="231"/>
        <end position="235"/>
    </location>
    <ligand>
        <name>GTP</name>
        <dbReference type="ChEBI" id="CHEBI:37565"/>
        <label>2</label>
    </ligand>
</feature>
<keyword evidence="6 9" id="KW-0342">GTP-binding</keyword>
<organism evidence="13 14">
    <name type="scientific">Hathewaya histolytica</name>
    <name type="common">Clostridium histolyticum</name>
    <dbReference type="NCBI Taxonomy" id="1498"/>
    <lineage>
        <taxon>Bacteria</taxon>
        <taxon>Bacillati</taxon>
        <taxon>Bacillota</taxon>
        <taxon>Clostridia</taxon>
        <taxon>Eubacteriales</taxon>
        <taxon>Clostridiaceae</taxon>
        <taxon>Hathewaya</taxon>
    </lineage>
</organism>
<comment type="similarity">
    <text evidence="1 9 10 11">Belongs to the TRAFAC class TrmE-Era-EngA-EngB-Septin-like GTPase superfamily. EngA (Der) GTPase family.</text>
</comment>
<evidence type="ECO:0000256" key="2">
    <source>
        <dbReference type="ARBA" id="ARBA00020953"/>
    </source>
</evidence>
<keyword evidence="14" id="KW-1185">Reference proteome</keyword>
<dbReference type="InterPro" id="IPR032859">
    <property type="entry name" value="KH_dom-like"/>
</dbReference>
<dbReference type="KEGG" id="hhw:NCTC503_01563"/>
<dbReference type="InterPro" id="IPR003593">
    <property type="entry name" value="AAA+_ATPase"/>
</dbReference>
<dbReference type="InterPro" id="IPR006073">
    <property type="entry name" value="GTP-bd"/>
</dbReference>
<dbReference type="GO" id="GO:0042254">
    <property type="term" value="P:ribosome biogenesis"/>
    <property type="evidence" value="ECO:0007669"/>
    <property type="project" value="UniProtKB-KW"/>
</dbReference>
<dbReference type="PRINTS" id="PR00449">
    <property type="entry name" value="RASTRNSFRMNG"/>
</dbReference>
<dbReference type="InterPro" id="IPR005225">
    <property type="entry name" value="Small_GTP-bd"/>
</dbReference>
<accession>A0A4U9REM5</accession>
<evidence type="ECO:0000256" key="3">
    <source>
        <dbReference type="ARBA" id="ARBA00022517"/>
    </source>
</evidence>
<evidence type="ECO:0000256" key="8">
    <source>
        <dbReference type="ARBA" id="ARBA00053470"/>
    </source>
</evidence>
<dbReference type="InterPro" id="IPR015946">
    <property type="entry name" value="KH_dom-like_a/b"/>
</dbReference>
<dbReference type="Proteomes" id="UP000308489">
    <property type="component" value="Chromosome 1"/>
</dbReference>
<dbReference type="InterPro" id="IPR031166">
    <property type="entry name" value="G_ENGA"/>
</dbReference>
<dbReference type="RefSeq" id="WP_138210204.1">
    <property type="nucleotide sequence ID" value="NZ_CBCRUQ010000018.1"/>
</dbReference>
<reference evidence="13 14" key="1">
    <citation type="submission" date="2019-05" db="EMBL/GenBank/DDBJ databases">
        <authorList>
            <consortium name="Pathogen Informatics"/>
        </authorList>
    </citation>
    <scope>NUCLEOTIDE SEQUENCE [LARGE SCALE GENOMIC DNA]</scope>
    <source>
        <strain evidence="13 14">NCTC503</strain>
    </source>
</reference>
<feature type="domain" description="EngA-type G" evidence="12">
    <location>
        <begin position="4"/>
        <end position="168"/>
    </location>
</feature>
<dbReference type="FunFam" id="3.40.50.300:FF:000057">
    <property type="entry name" value="GTPase Der"/>
    <property type="match status" value="1"/>
</dbReference>
<dbReference type="InterPro" id="IPR027417">
    <property type="entry name" value="P-loop_NTPase"/>
</dbReference>
<evidence type="ECO:0000256" key="5">
    <source>
        <dbReference type="ARBA" id="ARBA00022741"/>
    </source>
</evidence>
<evidence type="ECO:0000256" key="7">
    <source>
        <dbReference type="ARBA" id="ARBA00032345"/>
    </source>
</evidence>
<dbReference type="Gene3D" id="3.30.300.20">
    <property type="match status" value="1"/>
</dbReference>
<dbReference type="SMART" id="SM00382">
    <property type="entry name" value="AAA"/>
    <property type="match status" value="2"/>
</dbReference>
<feature type="binding site" evidence="9">
    <location>
        <begin position="57"/>
        <end position="61"/>
    </location>
    <ligand>
        <name>GTP</name>
        <dbReference type="ChEBI" id="CHEBI:37565"/>
        <label>1</label>
    </ligand>
</feature>
<dbReference type="PROSITE" id="PS51712">
    <property type="entry name" value="G_ENGA"/>
    <property type="match status" value="2"/>
</dbReference>
<dbReference type="AlphaFoldDB" id="A0A4U9REM5"/>
<dbReference type="CDD" id="cd01894">
    <property type="entry name" value="EngA1"/>
    <property type="match status" value="1"/>
</dbReference>
<feature type="binding site" evidence="9">
    <location>
        <begin position="296"/>
        <end position="299"/>
    </location>
    <ligand>
        <name>GTP</name>
        <dbReference type="ChEBI" id="CHEBI:37565"/>
        <label>2</label>
    </ligand>
</feature>
<dbReference type="HAMAP" id="MF_00195">
    <property type="entry name" value="GTPase_Der"/>
    <property type="match status" value="1"/>
</dbReference>
<dbReference type="NCBIfam" id="TIGR00231">
    <property type="entry name" value="small_GTP"/>
    <property type="match status" value="2"/>
</dbReference>
<evidence type="ECO:0000313" key="13">
    <source>
        <dbReference type="EMBL" id="VTQ90234.1"/>
    </source>
</evidence>
<gene>
    <name evidence="9 13" type="primary">der</name>
    <name evidence="13" type="ORF">NCTC503_01563</name>
</gene>
<dbReference type="SUPFAM" id="SSF52540">
    <property type="entry name" value="P-loop containing nucleoside triphosphate hydrolases"/>
    <property type="match status" value="2"/>
</dbReference>
<evidence type="ECO:0000256" key="11">
    <source>
        <dbReference type="RuleBase" id="RU004481"/>
    </source>
</evidence>
<dbReference type="GO" id="GO:0005525">
    <property type="term" value="F:GTP binding"/>
    <property type="evidence" value="ECO:0007669"/>
    <property type="project" value="UniProtKB-UniRule"/>
</dbReference>
<evidence type="ECO:0000256" key="6">
    <source>
        <dbReference type="ARBA" id="ARBA00023134"/>
    </source>
</evidence>
<dbReference type="Pfam" id="PF01926">
    <property type="entry name" value="MMR_HSR1"/>
    <property type="match status" value="2"/>
</dbReference>
<keyword evidence="5 9" id="KW-0547">Nucleotide-binding</keyword>
<protein>
    <recommendedName>
        <fullName evidence="2 9">GTPase Der</fullName>
    </recommendedName>
    <alternativeName>
        <fullName evidence="7 9">GTP-binding protein EngA</fullName>
    </alternativeName>
</protein>
<comment type="subunit">
    <text evidence="9">Associates with the 50S ribosomal subunit.</text>
</comment>
<evidence type="ECO:0000256" key="10">
    <source>
        <dbReference type="PROSITE-ProRule" id="PRU01049"/>
    </source>
</evidence>
<comment type="function">
    <text evidence="8 9 11">GTPase that plays an essential role in the late steps of ribosome biogenesis.</text>
</comment>
<evidence type="ECO:0000256" key="4">
    <source>
        <dbReference type="ARBA" id="ARBA00022737"/>
    </source>
</evidence>
<feature type="binding site" evidence="9">
    <location>
        <begin position="10"/>
        <end position="17"/>
    </location>
    <ligand>
        <name>GTP</name>
        <dbReference type="ChEBI" id="CHEBI:37565"/>
        <label>1</label>
    </ligand>
</feature>
<feature type="binding site" evidence="9">
    <location>
        <begin position="120"/>
        <end position="123"/>
    </location>
    <ligand>
        <name>GTP</name>
        <dbReference type="ChEBI" id="CHEBI:37565"/>
        <label>1</label>
    </ligand>
</feature>
<evidence type="ECO:0000256" key="1">
    <source>
        <dbReference type="ARBA" id="ARBA00008279"/>
    </source>
</evidence>
<dbReference type="FunFam" id="3.30.300.20:FF:000004">
    <property type="entry name" value="GTPase Der"/>
    <property type="match status" value="1"/>
</dbReference>
<dbReference type="OrthoDB" id="9805918at2"/>
<evidence type="ECO:0000313" key="14">
    <source>
        <dbReference type="Proteomes" id="UP000308489"/>
    </source>
</evidence>
<dbReference type="PIRSF" id="PIRSF006485">
    <property type="entry name" value="GTP-binding_EngA"/>
    <property type="match status" value="1"/>
</dbReference>
<dbReference type="NCBIfam" id="TIGR03594">
    <property type="entry name" value="GTPase_EngA"/>
    <property type="match status" value="1"/>
</dbReference>
<keyword evidence="4 11" id="KW-0677">Repeat</keyword>
<dbReference type="PANTHER" id="PTHR43834:SF6">
    <property type="entry name" value="GTPASE DER"/>
    <property type="match status" value="1"/>
</dbReference>
<evidence type="ECO:0000259" key="12">
    <source>
        <dbReference type="PROSITE" id="PS51712"/>
    </source>
</evidence>
<dbReference type="EMBL" id="LR590481">
    <property type="protein sequence ID" value="VTQ90234.1"/>
    <property type="molecule type" value="Genomic_DNA"/>
</dbReference>
<dbReference type="FunFam" id="3.40.50.300:FF:000040">
    <property type="entry name" value="GTPase Der"/>
    <property type="match status" value="1"/>
</dbReference>
<feature type="domain" description="EngA-type G" evidence="12">
    <location>
        <begin position="178"/>
        <end position="353"/>
    </location>
</feature>
<dbReference type="InterPro" id="IPR016484">
    <property type="entry name" value="GTPase_Der"/>
</dbReference>
<dbReference type="PANTHER" id="PTHR43834">
    <property type="entry name" value="GTPASE DER"/>
    <property type="match status" value="1"/>
</dbReference>
<feature type="binding site" evidence="9">
    <location>
        <begin position="184"/>
        <end position="191"/>
    </location>
    <ligand>
        <name>GTP</name>
        <dbReference type="ChEBI" id="CHEBI:37565"/>
        <label>2</label>
    </ligand>
</feature>